<keyword evidence="11" id="KW-0325">Glycoprotein</keyword>
<evidence type="ECO:0000256" key="5">
    <source>
        <dbReference type="ARBA" id="ARBA00022692"/>
    </source>
</evidence>
<keyword evidence="8" id="KW-1133">Transmembrane helix</keyword>
<dbReference type="InterPro" id="IPR032675">
    <property type="entry name" value="LRR_dom_sf"/>
</dbReference>
<dbReference type="Pfam" id="PF08263">
    <property type="entry name" value="LRRNT_2"/>
    <property type="match status" value="1"/>
</dbReference>
<sequence length="579" mass="65449">MGAYFLKTFYVLLLISLFSSGISVTLKNSSESGEAKCIESERQELLSFKQGLIDNFGMLSTWTNNKDCCKWKHILCNHQSGHVQVLDLHGNYHYTPYLRGTINVTSLIFLPYIQHLDLSHNYFVMSYIPEFTGSFTNLRYLDLSHSSFGGRIPSTLGNLLQLRYLDLGDNILWGEIPFQIGSRHIFRALKLSYNQITGEIPESIRLLYKLEVLSLQWNSLEDLFSFLCGNVKAENMATLDLSDNQINGELPDCWKSVNRLLFLDLSNNLLSGTIPISLGTLVRLEALVLRNNSLMGELPSSLKNCSNLIMLDMSENMLSGPIPSWVGESMLQLTILIMRGNHLSGNLPFHICYLKRIQLLDLSKNKFSEGIPTCLNNFTALSEESINKTETQSRVHWYNRTYSEIYGFFSGTYYALHVTWMWKGVDRSFTHPELILQSIDLSCNNLTGEIPKEITYMIGLISLNLSRNNFSGEIPSEIGNLSSLESLDLSRNKFYGGIPSSLSEMDFLQKLDLSRNFLSGRIPLGRHMDTFDASSFEGNVDLCGKPLEESCPGDEAVTKSKGAEVNDKMISQFSMKHYT</sequence>
<keyword evidence="9" id="KW-0472">Membrane</keyword>
<dbReference type="PANTHER" id="PTHR48052:SF8">
    <property type="entry name" value="LRR RECEPTOR-LIKE SERINE_THREONINE-PROTEIN KINASE FLS2"/>
    <property type="match status" value="1"/>
</dbReference>
<evidence type="ECO:0000256" key="8">
    <source>
        <dbReference type="ARBA" id="ARBA00022989"/>
    </source>
</evidence>
<feature type="domain" description="Leucine-rich repeat-containing N-terminal plant-type" evidence="13">
    <location>
        <begin position="39"/>
        <end position="77"/>
    </location>
</feature>
<evidence type="ECO:0000256" key="9">
    <source>
        <dbReference type="ARBA" id="ARBA00023136"/>
    </source>
</evidence>
<dbReference type="PRINTS" id="PR00019">
    <property type="entry name" value="LEURICHRPT"/>
</dbReference>
<evidence type="ECO:0000256" key="10">
    <source>
        <dbReference type="ARBA" id="ARBA00023170"/>
    </source>
</evidence>
<evidence type="ECO:0000256" key="7">
    <source>
        <dbReference type="ARBA" id="ARBA00022737"/>
    </source>
</evidence>
<evidence type="ECO:0000256" key="4">
    <source>
        <dbReference type="ARBA" id="ARBA00022614"/>
    </source>
</evidence>
<comment type="similarity">
    <text evidence="2">Belongs to the RLP family.</text>
</comment>
<dbReference type="PANTHER" id="PTHR48052">
    <property type="entry name" value="UNNAMED PRODUCT"/>
    <property type="match status" value="1"/>
</dbReference>
<dbReference type="EMBL" id="CP039349">
    <property type="protein sequence ID" value="QCD94586.1"/>
    <property type="molecule type" value="Genomic_DNA"/>
</dbReference>
<evidence type="ECO:0000313" key="14">
    <source>
        <dbReference type="EMBL" id="QCD94586.1"/>
    </source>
</evidence>
<dbReference type="InterPro" id="IPR013210">
    <property type="entry name" value="LRR_N_plant-typ"/>
</dbReference>
<evidence type="ECO:0000256" key="2">
    <source>
        <dbReference type="ARBA" id="ARBA00009592"/>
    </source>
</evidence>
<evidence type="ECO:0000313" key="15">
    <source>
        <dbReference type="Proteomes" id="UP000501690"/>
    </source>
</evidence>
<organism evidence="14 15">
    <name type="scientific">Vigna unguiculata</name>
    <name type="common">Cowpea</name>
    <dbReference type="NCBI Taxonomy" id="3917"/>
    <lineage>
        <taxon>Eukaryota</taxon>
        <taxon>Viridiplantae</taxon>
        <taxon>Streptophyta</taxon>
        <taxon>Embryophyta</taxon>
        <taxon>Tracheophyta</taxon>
        <taxon>Spermatophyta</taxon>
        <taxon>Magnoliopsida</taxon>
        <taxon>eudicotyledons</taxon>
        <taxon>Gunneridae</taxon>
        <taxon>Pentapetalae</taxon>
        <taxon>rosids</taxon>
        <taxon>fabids</taxon>
        <taxon>Fabales</taxon>
        <taxon>Fabaceae</taxon>
        <taxon>Papilionoideae</taxon>
        <taxon>50 kb inversion clade</taxon>
        <taxon>NPAAA clade</taxon>
        <taxon>indigoferoid/millettioid clade</taxon>
        <taxon>Phaseoleae</taxon>
        <taxon>Vigna</taxon>
    </lineage>
</organism>
<feature type="signal peptide" evidence="12">
    <location>
        <begin position="1"/>
        <end position="21"/>
    </location>
</feature>
<feature type="chain" id="PRO_5020038998" evidence="12">
    <location>
        <begin position="22"/>
        <end position="579"/>
    </location>
</feature>
<evidence type="ECO:0000256" key="1">
    <source>
        <dbReference type="ARBA" id="ARBA00004251"/>
    </source>
</evidence>
<dbReference type="GO" id="GO:0005886">
    <property type="term" value="C:plasma membrane"/>
    <property type="evidence" value="ECO:0007669"/>
    <property type="project" value="UniProtKB-SubCell"/>
</dbReference>
<keyword evidence="4" id="KW-0433">Leucine-rich repeat</keyword>
<dbReference type="Proteomes" id="UP000501690">
    <property type="component" value="Linkage Group LG5"/>
</dbReference>
<proteinExistence type="inferred from homology"/>
<keyword evidence="15" id="KW-1185">Reference proteome</keyword>
<name>A0A4D6M321_VIGUN</name>
<dbReference type="FunFam" id="3.80.10.10:FF:000041">
    <property type="entry name" value="LRR receptor-like serine/threonine-protein kinase ERECTA"/>
    <property type="match status" value="1"/>
</dbReference>
<dbReference type="Pfam" id="PF00560">
    <property type="entry name" value="LRR_1"/>
    <property type="match status" value="8"/>
</dbReference>
<evidence type="ECO:0000256" key="12">
    <source>
        <dbReference type="SAM" id="SignalP"/>
    </source>
</evidence>
<dbReference type="Gene3D" id="3.80.10.10">
    <property type="entry name" value="Ribonuclease Inhibitor"/>
    <property type="match status" value="2"/>
</dbReference>
<evidence type="ECO:0000256" key="3">
    <source>
        <dbReference type="ARBA" id="ARBA00022475"/>
    </source>
</evidence>
<comment type="subcellular location">
    <subcellularLocation>
        <location evidence="1">Cell membrane</location>
        <topology evidence="1">Single-pass type I membrane protein</topology>
    </subcellularLocation>
</comment>
<evidence type="ECO:0000259" key="13">
    <source>
        <dbReference type="Pfam" id="PF08263"/>
    </source>
</evidence>
<dbReference type="AlphaFoldDB" id="A0A4D6M321"/>
<keyword evidence="5" id="KW-0812">Transmembrane</keyword>
<dbReference type="InterPro" id="IPR001611">
    <property type="entry name" value="Leu-rich_rpt"/>
</dbReference>
<evidence type="ECO:0000256" key="11">
    <source>
        <dbReference type="ARBA" id="ARBA00023180"/>
    </source>
</evidence>
<keyword evidence="10" id="KW-0675">Receptor</keyword>
<keyword evidence="7" id="KW-0677">Repeat</keyword>
<keyword evidence="3" id="KW-1003">Cell membrane</keyword>
<evidence type="ECO:0000256" key="6">
    <source>
        <dbReference type="ARBA" id="ARBA00022729"/>
    </source>
</evidence>
<accession>A0A4D6M321</accession>
<keyword evidence="6 12" id="KW-0732">Signal</keyword>
<dbReference type="FunFam" id="3.80.10.10:FF:000213">
    <property type="entry name" value="Tyrosine-sulfated glycopeptide receptor 1"/>
    <property type="match status" value="1"/>
</dbReference>
<dbReference type="FunFam" id="3.80.10.10:FF:000383">
    <property type="entry name" value="Leucine-rich repeat receptor protein kinase EMS1"/>
    <property type="match status" value="1"/>
</dbReference>
<gene>
    <name evidence="14" type="ORF">DEO72_LG5g2671</name>
</gene>
<protein>
    <submittedName>
        <fullName evidence="14">Protein brassinosteroid insensitive 1</fullName>
    </submittedName>
</protein>
<dbReference type="Pfam" id="PF13855">
    <property type="entry name" value="LRR_8"/>
    <property type="match status" value="1"/>
</dbReference>
<reference evidence="14 15" key="1">
    <citation type="submission" date="2019-04" db="EMBL/GenBank/DDBJ databases">
        <title>An improved genome assembly and genetic linkage map for asparagus bean, Vigna unguiculata ssp. sesquipedialis.</title>
        <authorList>
            <person name="Xia Q."/>
            <person name="Zhang R."/>
            <person name="Dong Y."/>
        </authorList>
    </citation>
    <scope>NUCLEOTIDE SEQUENCE [LARGE SCALE GENOMIC DNA]</scope>
    <source>
        <tissue evidence="14">Leaf</tissue>
    </source>
</reference>
<dbReference type="SUPFAM" id="SSF52058">
    <property type="entry name" value="L domain-like"/>
    <property type="match status" value="2"/>
</dbReference>